<sequence length="164" mass="19470">MEEMIREKVKRETQLLDALSAIYDSSVKQFNNIIDTSERLGYSSSITKDAEKGKDNIISVKRQLLARNEGGTRQKIMRTGKKIGNKKHEDYDEKRYIRIMQFVHMFKETRKKMDWKVCYKMVADKKDLIQYANPETLRVRYWPSRAEPAQRVNQLKLPLEQHCL</sequence>
<gene>
    <name evidence="1" type="ORF">LRAMOSA11317</name>
</gene>
<dbReference type="AlphaFoldDB" id="A0A077WT98"/>
<protein>
    <submittedName>
        <fullName evidence="1">Uncharacterized protein</fullName>
    </submittedName>
</protein>
<proteinExistence type="predicted"/>
<organism evidence="1">
    <name type="scientific">Lichtheimia ramosa</name>
    <dbReference type="NCBI Taxonomy" id="688394"/>
    <lineage>
        <taxon>Eukaryota</taxon>
        <taxon>Fungi</taxon>
        <taxon>Fungi incertae sedis</taxon>
        <taxon>Mucoromycota</taxon>
        <taxon>Mucoromycotina</taxon>
        <taxon>Mucoromycetes</taxon>
        <taxon>Mucorales</taxon>
        <taxon>Lichtheimiaceae</taxon>
        <taxon>Lichtheimia</taxon>
    </lineage>
</organism>
<evidence type="ECO:0000313" key="1">
    <source>
        <dbReference type="EMBL" id="CDS10831.1"/>
    </source>
</evidence>
<name>A0A077WT98_9FUNG</name>
<dbReference type="OrthoDB" id="2283182at2759"/>
<dbReference type="EMBL" id="LK023342">
    <property type="protein sequence ID" value="CDS10831.1"/>
    <property type="molecule type" value="Genomic_DNA"/>
</dbReference>
<accession>A0A077WT98</accession>
<reference evidence="1" key="1">
    <citation type="journal article" date="2014" name="Genome Announc.">
        <title>De novo whole-genome sequence and genome annotation of Lichtheimia ramosa.</title>
        <authorList>
            <person name="Linde J."/>
            <person name="Schwartze V."/>
            <person name="Binder U."/>
            <person name="Lass-Florl C."/>
            <person name="Voigt K."/>
            <person name="Horn F."/>
        </authorList>
    </citation>
    <scope>NUCLEOTIDE SEQUENCE</scope>
    <source>
        <strain evidence="1">JMRC FSU:6197</strain>
    </source>
</reference>